<accession>A0A5B7I5E1</accession>
<feature type="region of interest" description="Disordered" evidence="1">
    <location>
        <begin position="1"/>
        <end position="51"/>
    </location>
</feature>
<keyword evidence="3" id="KW-1185">Reference proteome</keyword>
<comment type="caution">
    <text evidence="2">The sequence shown here is derived from an EMBL/GenBank/DDBJ whole genome shotgun (WGS) entry which is preliminary data.</text>
</comment>
<evidence type="ECO:0000313" key="2">
    <source>
        <dbReference type="EMBL" id="MPC76687.1"/>
    </source>
</evidence>
<proteinExistence type="predicted"/>
<name>A0A5B7I5E1_PORTR</name>
<dbReference type="Proteomes" id="UP000324222">
    <property type="component" value="Unassembled WGS sequence"/>
</dbReference>
<organism evidence="2 3">
    <name type="scientific">Portunus trituberculatus</name>
    <name type="common">Swimming crab</name>
    <name type="synonym">Neptunus trituberculatus</name>
    <dbReference type="NCBI Taxonomy" id="210409"/>
    <lineage>
        <taxon>Eukaryota</taxon>
        <taxon>Metazoa</taxon>
        <taxon>Ecdysozoa</taxon>
        <taxon>Arthropoda</taxon>
        <taxon>Crustacea</taxon>
        <taxon>Multicrustacea</taxon>
        <taxon>Malacostraca</taxon>
        <taxon>Eumalacostraca</taxon>
        <taxon>Eucarida</taxon>
        <taxon>Decapoda</taxon>
        <taxon>Pleocyemata</taxon>
        <taxon>Brachyura</taxon>
        <taxon>Eubrachyura</taxon>
        <taxon>Portunoidea</taxon>
        <taxon>Portunidae</taxon>
        <taxon>Portuninae</taxon>
        <taxon>Portunus</taxon>
    </lineage>
</organism>
<evidence type="ECO:0000256" key="1">
    <source>
        <dbReference type="SAM" id="MobiDB-lite"/>
    </source>
</evidence>
<evidence type="ECO:0000313" key="3">
    <source>
        <dbReference type="Proteomes" id="UP000324222"/>
    </source>
</evidence>
<gene>
    <name evidence="2" type="ORF">E2C01_071112</name>
</gene>
<reference evidence="2 3" key="1">
    <citation type="submission" date="2019-05" db="EMBL/GenBank/DDBJ databases">
        <title>Another draft genome of Portunus trituberculatus and its Hox gene families provides insights of decapod evolution.</title>
        <authorList>
            <person name="Jeong J.-H."/>
            <person name="Song I."/>
            <person name="Kim S."/>
            <person name="Choi T."/>
            <person name="Kim D."/>
            <person name="Ryu S."/>
            <person name="Kim W."/>
        </authorList>
    </citation>
    <scope>NUCLEOTIDE SEQUENCE [LARGE SCALE GENOMIC DNA]</scope>
    <source>
        <tissue evidence="2">Muscle</tissue>
    </source>
</reference>
<dbReference type="EMBL" id="VSRR010043961">
    <property type="protein sequence ID" value="MPC76687.1"/>
    <property type="molecule type" value="Genomic_DNA"/>
</dbReference>
<dbReference type="AlphaFoldDB" id="A0A5B7I5E1"/>
<sequence length="234" mass="25955">MTNVTHVVDVHLPPASPKPLKGLTKRHRGSAESIKLAQHKQSKVSSRERSAMVAPIVSVQPPVTPSVSDRASCDEDGLSMETSDDIVTAVPPLQTIPRTSGRFTNRPVPWWNAACTNAVKHKRAAFSRLRRHRGDPQCLKAFRRCRAQGRRVLKEVQRASWKAYVSSINAHTPLTDVFSKIHRIAWKHSAPPPPVLLSAGRTVVDPRTVADLFAEHFASVSRLHVTAREWNLSA</sequence>
<protein>
    <submittedName>
        <fullName evidence="2">Uncharacterized protein</fullName>
    </submittedName>
</protein>